<dbReference type="HOGENOM" id="CLU_2022578_0_0_0"/>
<dbReference type="Proteomes" id="UP000017081">
    <property type="component" value="Unassembled WGS sequence"/>
</dbReference>
<organism evidence="1 2">
    <name type="scientific">Cetobacterium somerae ATCC BAA-474</name>
    <dbReference type="NCBI Taxonomy" id="1319815"/>
    <lineage>
        <taxon>Bacteria</taxon>
        <taxon>Fusobacteriati</taxon>
        <taxon>Fusobacteriota</taxon>
        <taxon>Fusobacteriia</taxon>
        <taxon>Fusobacteriales</taxon>
        <taxon>Fusobacteriaceae</taxon>
        <taxon>Cetobacterium</taxon>
    </lineage>
</organism>
<name>U7VCE2_9FUSO</name>
<keyword evidence="2" id="KW-1185">Reference proteome</keyword>
<protein>
    <submittedName>
        <fullName evidence="1">Uncharacterized protein</fullName>
    </submittedName>
</protein>
<dbReference type="STRING" id="1319815.HMPREF0202_00755"/>
<evidence type="ECO:0000313" key="2">
    <source>
        <dbReference type="Proteomes" id="UP000017081"/>
    </source>
</evidence>
<evidence type="ECO:0000313" key="1">
    <source>
        <dbReference type="EMBL" id="ERT69392.1"/>
    </source>
</evidence>
<dbReference type="AlphaFoldDB" id="U7VCE2"/>
<accession>U7VCE2</accession>
<gene>
    <name evidence="1" type="ORF">HMPREF0202_00755</name>
</gene>
<reference evidence="1 2" key="1">
    <citation type="submission" date="2013-08" db="EMBL/GenBank/DDBJ databases">
        <authorList>
            <person name="Weinstock G."/>
            <person name="Sodergren E."/>
            <person name="Wylie T."/>
            <person name="Fulton L."/>
            <person name="Fulton R."/>
            <person name="Fronick C."/>
            <person name="O'Laughlin M."/>
            <person name="Godfrey J."/>
            <person name="Miner T."/>
            <person name="Herter B."/>
            <person name="Appelbaum E."/>
            <person name="Cordes M."/>
            <person name="Lek S."/>
            <person name="Wollam A."/>
            <person name="Pepin K.H."/>
            <person name="Palsikar V.B."/>
            <person name="Mitreva M."/>
            <person name="Wilson R.K."/>
        </authorList>
    </citation>
    <scope>NUCLEOTIDE SEQUENCE [LARGE SCALE GENOMIC DNA]</scope>
    <source>
        <strain evidence="1 2">ATCC BAA-474</strain>
    </source>
</reference>
<dbReference type="EMBL" id="AXZF01000028">
    <property type="protein sequence ID" value="ERT69392.1"/>
    <property type="molecule type" value="Genomic_DNA"/>
</dbReference>
<proteinExistence type="predicted"/>
<sequence>MTFFYYLKTEEGKAIKIFKYRISYNYEEKKMAINKISMKDYNRFIENILTELEIGKRVNLLTFKRDRKVSIIKISNEKFAVEEDGFKQKKFDDLNRHQVVKLMDKLRDIEFPRSNMLHINRK</sequence>
<comment type="caution">
    <text evidence="1">The sequence shown here is derived from an EMBL/GenBank/DDBJ whole genome shotgun (WGS) entry which is preliminary data.</text>
</comment>